<evidence type="ECO:0000256" key="2">
    <source>
        <dbReference type="ARBA" id="ARBA00022475"/>
    </source>
</evidence>
<dbReference type="RefSeq" id="WP_068375388.1">
    <property type="nucleotide sequence ID" value="NZ_LBNE01000017.1"/>
</dbReference>
<keyword evidence="5 6" id="KW-0472">Membrane</keyword>
<evidence type="ECO:0000256" key="1">
    <source>
        <dbReference type="ARBA" id="ARBA00004651"/>
    </source>
</evidence>
<sequence>MTLTSLLFFVPTCFALNLVPGPNNLLSVHNGACYGFRKAVGAGLGREAAFAILIVLSALGLAALLAASATFFLVVKFVGAAYLLYIAVKLWRAKVGGFDPDLSGVKHHESLGQLMRTEFMVAISNPKAILIFGALLPQFVDHTQPVAEQLLMLGGVFLVLEWGSIALYAFMGVYLGGWLKTPRNIGRFNKFCGLFLGTAGLGLLFSRS</sequence>
<evidence type="ECO:0000256" key="6">
    <source>
        <dbReference type="SAM" id="Phobius"/>
    </source>
</evidence>
<evidence type="ECO:0000313" key="7">
    <source>
        <dbReference type="EMBL" id="KKO70338.1"/>
    </source>
</evidence>
<proteinExistence type="predicted"/>
<name>A0A171KN71_9BURK</name>
<reference evidence="7 8" key="1">
    <citation type="submission" date="2015-04" db="EMBL/GenBank/DDBJ databases">
        <title>Genome sequence of Kerstersia gyiorum CG1.</title>
        <authorList>
            <person name="Greninger A.L."/>
            <person name="Kozyreva V."/>
            <person name="Chaturvedi V."/>
        </authorList>
    </citation>
    <scope>NUCLEOTIDE SEQUENCE [LARGE SCALE GENOMIC DNA]</scope>
    <source>
        <strain evidence="7 8">CG1</strain>
    </source>
</reference>
<comment type="subcellular location">
    <subcellularLocation>
        <location evidence="1">Cell membrane</location>
        <topology evidence="1">Multi-pass membrane protein</topology>
    </subcellularLocation>
</comment>
<protein>
    <submittedName>
        <fullName evidence="7">Lysine transporter LysE</fullName>
    </submittedName>
</protein>
<keyword evidence="2" id="KW-1003">Cell membrane</keyword>
<evidence type="ECO:0000256" key="4">
    <source>
        <dbReference type="ARBA" id="ARBA00022989"/>
    </source>
</evidence>
<evidence type="ECO:0000256" key="3">
    <source>
        <dbReference type="ARBA" id="ARBA00022692"/>
    </source>
</evidence>
<feature type="transmembrane region" description="Helical" evidence="6">
    <location>
        <begin position="188"/>
        <end position="206"/>
    </location>
</feature>
<feature type="transmembrane region" description="Helical" evidence="6">
    <location>
        <begin position="52"/>
        <end position="85"/>
    </location>
</feature>
<comment type="caution">
    <text evidence="7">The sequence shown here is derived from an EMBL/GenBank/DDBJ whole genome shotgun (WGS) entry which is preliminary data.</text>
</comment>
<keyword evidence="8" id="KW-1185">Reference proteome</keyword>
<evidence type="ECO:0000256" key="5">
    <source>
        <dbReference type="ARBA" id="ARBA00023136"/>
    </source>
</evidence>
<keyword evidence="4 6" id="KW-1133">Transmembrane helix</keyword>
<dbReference type="PIRSF" id="PIRSF006324">
    <property type="entry name" value="LeuE"/>
    <property type="match status" value="1"/>
</dbReference>
<dbReference type="InterPro" id="IPR001123">
    <property type="entry name" value="LeuE-type"/>
</dbReference>
<evidence type="ECO:0000313" key="8">
    <source>
        <dbReference type="Proteomes" id="UP000078084"/>
    </source>
</evidence>
<gene>
    <name evidence="7" type="ORF">AAV32_17070</name>
</gene>
<keyword evidence="3 6" id="KW-0812">Transmembrane</keyword>
<dbReference type="EMBL" id="LBNE01000017">
    <property type="protein sequence ID" value="KKO70338.1"/>
    <property type="molecule type" value="Genomic_DNA"/>
</dbReference>
<dbReference type="Pfam" id="PF01810">
    <property type="entry name" value="LysE"/>
    <property type="match status" value="1"/>
</dbReference>
<dbReference type="GO" id="GO:0005886">
    <property type="term" value="C:plasma membrane"/>
    <property type="evidence" value="ECO:0007669"/>
    <property type="project" value="UniProtKB-SubCell"/>
</dbReference>
<dbReference type="AlphaFoldDB" id="A0A171KN71"/>
<dbReference type="GO" id="GO:0015171">
    <property type="term" value="F:amino acid transmembrane transporter activity"/>
    <property type="evidence" value="ECO:0007669"/>
    <property type="project" value="TreeGrafter"/>
</dbReference>
<feature type="transmembrane region" description="Helical" evidence="6">
    <location>
        <begin position="119"/>
        <end position="140"/>
    </location>
</feature>
<feature type="transmembrane region" description="Helical" evidence="6">
    <location>
        <begin position="152"/>
        <end position="176"/>
    </location>
</feature>
<dbReference type="Proteomes" id="UP000078084">
    <property type="component" value="Unassembled WGS sequence"/>
</dbReference>
<organism evidence="7 8">
    <name type="scientific">Kerstersia gyiorum</name>
    <dbReference type="NCBI Taxonomy" id="206506"/>
    <lineage>
        <taxon>Bacteria</taxon>
        <taxon>Pseudomonadati</taxon>
        <taxon>Pseudomonadota</taxon>
        <taxon>Betaproteobacteria</taxon>
        <taxon>Burkholderiales</taxon>
        <taxon>Alcaligenaceae</taxon>
        <taxon>Kerstersia</taxon>
    </lineage>
</organism>
<dbReference type="STRING" id="206506.AAV32_17070"/>
<dbReference type="PANTHER" id="PTHR30086">
    <property type="entry name" value="ARGININE EXPORTER PROTEIN ARGO"/>
    <property type="match status" value="1"/>
</dbReference>
<dbReference type="PANTHER" id="PTHR30086:SF20">
    <property type="entry name" value="ARGININE EXPORTER PROTEIN ARGO-RELATED"/>
    <property type="match status" value="1"/>
</dbReference>
<accession>A0A171KN71</accession>